<dbReference type="CDD" id="cd13653">
    <property type="entry name" value="PBP2_phosphate_like_1"/>
    <property type="match status" value="1"/>
</dbReference>
<accession>A0A0X8JQX6</accession>
<dbReference type="Pfam" id="PF12849">
    <property type="entry name" value="PBP_like_2"/>
    <property type="match status" value="1"/>
</dbReference>
<dbReference type="PANTHER" id="PTHR30570">
    <property type="entry name" value="PERIPLASMIC PHOSPHATE BINDING COMPONENT OF PHOSPHATE ABC TRANSPORTER"/>
    <property type="match status" value="1"/>
</dbReference>
<proteinExistence type="predicted"/>
<dbReference type="KEGG" id="doa:AXF15_09130"/>
<sequence>MKRLICFSAVFLFLCTTAGAGMLQQFAGQKGSIGIAGGTAHIPVMNAAAKRIMTANPGIRITVEGGGTGVGVQKAGEGLADIGNTGRALSEDEKTKYGLVSFPFAVDGVTVVLNPASPVTELTAAQVRDIFAGRVVNWKDVGGPDAAITLYTRDEASGTREVFWSKMLEKGLVADKANVVASNGAMKVAVAQDKNGIGYMSIGFVDETVKAPLLDGVEPSQGNARTGVYKVARKLYMNTKGEPQGLTRLFIDYVTSPECADIIAEAGYIPLN</sequence>
<gene>
    <name evidence="4" type="ORF">AXF15_09130</name>
</gene>
<evidence type="ECO:0000256" key="2">
    <source>
        <dbReference type="SAM" id="SignalP"/>
    </source>
</evidence>
<evidence type="ECO:0000256" key="1">
    <source>
        <dbReference type="ARBA" id="ARBA00022729"/>
    </source>
</evidence>
<feature type="domain" description="PBP" evidence="3">
    <location>
        <begin position="29"/>
        <end position="258"/>
    </location>
</feature>
<dbReference type="OrthoDB" id="9783488at2"/>
<dbReference type="STRING" id="888061.AXF15_09130"/>
<protein>
    <submittedName>
        <fullName evidence="4">Phosphate-binding protein</fullName>
    </submittedName>
</protein>
<dbReference type="Gene3D" id="3.40.190.10">
    <property type="entry name" value="Periplasmic binding protein-like II"/>
    <property type="match status" value="2"/>
</dbReference>
<dbReference type="RefSeq" id="WP_066606350.1">
    <property type="nucleotide sequence ID" value="NZ_CP014230.1"/>
</dbReference>
<evidence type="ECO:0000313" key="5">
    <source>
        <dbReference type="Proteomes" id="UP000063964"/>
    </source>
</evidence>
<organism evidence="4 5">
    <name type="scientific">Desulfomicrobium orale DSM 12838</name>
    <dbReference type="NCBI Taxonomy" id="888061"/>
    <lineage>
        <taxon>Bacteria</taxon>
        <taxon>Pseudomonadati</taxon>
        <taxon>Thermodesulfobacteriota</taxon>
        <taxon>Desulfovibrionia</taxon>
        <taxon>Desulfovibrionales</taxon>
        <taxon>Desulfomicrobiaceae</taxon>
        <taxon>Desulfomicrobium</taxon>
    </lineage>
</organism>
<reference evidence="5" key="1">
    <citation type="submission" date="2016-02" db="EMBL/GenBank/DDBJ databases">
        <authorList>
            <person name="Holder M.E."/>
            <person name="Ajami N.J."/>
            <person name="Petrosino J.F."/>
        </authorList>
    </citation>
    <scope>NUCLEOTIDE SEQUENCE [LARGE SCALE GENOMIC DNA]</scope>
    <source>
        <strain evidence="5">DSM 12838</strain>
    </source>
</reference>
<dbReference type="InterPro" id="IPR050811">
    <property type="entry name" value="Phosphate_ABC_transporter"/>
</dbReference>
<name>A0A0X8JQX6_9BACT</name>
<dbReference type="PANTHER" id="PTHR30570:SF1">
    <property type="entry name" value="PHOSPHATE-BINDING PROTEIN PSTS"/>
    <property type="match status" value="1"/>
</dbReference>
<dbReference type="InterPro" id="IPR024370">
    <property type="entry name" value="PBP_domain"/>
</dbReference>
<evidence type="ECO:0000259" key="3">
    <source>
        <dbReference type="Pfam" id="PF12849"/>
    </source>
</evidence>
<keyword evidence="5" id="KW-1185">Reference proteome</keyword>
<evidence type="ECO:0000313" key="4">
    <source>
        <dbReference type="EMBL" id="AMD93248.1"/>
    </source>
</evidence>
<feature type="signal peptide" evidence="2">
    <location>
        <begin position="1"/>
        <end position="20"/>
    </location>
</feature>
<dbReference type="SUPFAM" id="SSF53850">
    <property type="entry name" value="Periplasmic binding protein-like II"/>
    <property type="match status" value="1"/>
</dbReference>
<dbReference type="Proteomes" id="UP000063964">
    <property type="component" value="Chromosome"/>
</dbReference>
<dbReference type="EMBL" id="CP014230">
    <property type="protein sequence ID" value="AMD93248.1"/>
    <property type="molecule type" value="Genomic_DNA"/>
</dbReference>
<dbReference type="AlphaFoldDB" id="A0A0X8JQX6"/>
<keyword evidence="1 2" id="KW-0732">Signal</keyword>
<feature type="chain" id="PRO_5007067617" evidence="2">
    <location>
        <begin position="21"/>
        <end position="272"/>
    </location>
</feature>